<feature type="region of interest" description="Disordered" evidence="1">
    <location>
        <begin position="133"/>
        <end position="158"/>
    </location>
</feature>
<evidence type="ECO:0000313" key="3">
    <source>
        <dbReference type="Proteomes" id="UP001202922"/>
    </source>
</evidence>
<name>A0ABS9U732_9MICC</name>
<organism evidence="2 3">
    <name type="scientific">Sinomonas terrae</name>
    <dbReference type="NCBI Taxonomy" id="2908838"/>
    <lineage>
        <taxon>Bacteria</taxon>
        <taxon>Bacillati</taxon>
        <taxon>Actinomycetota</taxon>
        <taxon>Actinomycetes</taxon>
        <taxon>Micrococcales</taxon>
        <taxon>Micrococcaceae</taxon>
        <taxon>Sinomonas</taxon>
    </lineage>
</organism>
<feature type="region of interest" description="Disordered" evidence="1">
    <location>
        <begin position="166"/>
        <end position="185"/>
    </location>
</feature>
<evidence type="ECO:0000256" key="1">
    <source>
        <dbReference type="SAM" id="MobiDB-lite"/>
    </source>
</evidence>
<dbReference type="EMBL" id="JAKZBV010000002">
    <property type="protein sequence ID" value="MCH6472410.1"/>
    <property type="molecule type" value="Genomic_DNA"/>
</dbReference>
<proteinExistence type="predicted"/>
<dbReference type="RefSeq" id="WP_241056580.1">
    <property type="nucleotide sequence ID" value="NZ_JAKZBV010000002.1"/>
</dbReference>
<reference evidence="2 3" key="1">
    <citation type="submission" date="2022-03" db="EMBL/GenBank/DDBJ databases">
        <title>Sinomonas sp. isolated from a soil.</title>
        <authorList>
            <person name="Han J."/>
            <person name="Kim D.-U."/>
        </authorList>
    </citation>
    <scope>NUCLEOTIDE SEQUENCE [LARGE SCALE GENOMIC DNA]</scope>
    <source>
        <strain evidence="2 3">5-5</strain>
    </source>
</reference>
<keyword evidence="3" id="KW-1185">Reference proteome</keyword>
<feature type="region of interest" description="Disordered" evidence="1">
    <location>
        <begin position="242"/>
        <end position="276"/>
    </location>
</feature>
<accession>A0ABS9U732</accession>
<gene>
    <name evidence="2" type="ORF">L0M17_20995</name>
</gene>
<dbReference type="Proteomes" id="UP001202922">
    <property type="component" value="Unassembled WGS sequence"/>
</dbReference>
<protein>
    <submittedName>
        <fullName evidence="2">Uncharacterized protein</fullName>
    </submittedName>
</protein>
<sequence>MVHEEGLEEPLIGALNVALTAASQLGEFLARIHAQRLRVLETATRGQAREARTRFDAERAAAAAELSQANRPDWWDRTGPDGIGRTYATAIAWRDYAPEAAAAEERMRTELRQRYGIDVDALSADPAAVQAKLRQYEAERSGAGQERQGEKEDRAEAARLNAEATRAGLDAEQAQAGAATDPKSDGGAAAAAVVARDAETTNRGLEGAAYDSAERRAETAAAMEANGVPPKLVQVRMLADVSQAAPPADAVRTRTDATARKGRTMLGKGREQQLGR</sequence>
<comment type="caution">
    <text evidence="2">The sequence shown here is derived from an EMBL/GenBank/DDBJ whole genome shotgun (WGS) entry which is preliminary data.</text>
</comment>
<feature type="compositionally biased region" description="Basic and acidic residues" evidence="1">
    <location>
        <begin position="147"/>
        <end position="157"/>
    </location>
</feature>
<evidence type="ECO:0000313" key="2">
    <source>
        <dbReference type="EMBL" id="MCH6472410.1"/>
    </source>
</evidence>